<reference evidence="3" key="1">
    <citation type="submission" date="2018-07" db="EMBL/GenBank/DDBJ databases">
        <authorList>
            <person name="Peiro R."/>
            <person name="Begona"/>
            <person name="Cbmso G."/>
            <person name="Lopez M."/>
            <person name="Gonzalez S."/>
        </authorList>
    </citation>
    <scope>NUCLEOTIDE SEQUENCE [LARGE SCALE GENOMIC DNA]</scope>
</reference>
<dbReference type="EMBL" id="UEYP01000020">
    <property type="protein sequence ID" value="SSC66058.1"/>
    <property type="molecule type" value="Genomic_DNA"/>
</dbReference>
<organism evidence="2 3">
    <name type="scientific">Ciceribacter selenitireducens ATCC BAA-1503</name>
    <dbReference type="NCBI Taxonomy" id="1336235"/>
    <lineage>
        <taxon>Bacteria</taxon>
        <taxon>Pseudomonadati</taxon>
        <taxon>Pseudomonadota</taxon>
        <taxon>Alphaproteobacteria</taxon>
        <taxon>Hyphomicrobiales</taxon>
        <taxon>Rhizobiaceae</taxon>
        <taxon>Ciceribacter</taxon>
    </lineage>
</organism>
<gene>
    <name evidence="2" type="ORF">RHIZ70_1766</name>
</gene>
<feature type="region of interest" description="Disordered" evidence="1">
    <location>
        <begin position="31"/>
        <end position="50"/>
    </location>
</feature>
<evidence type="ECO:0000256" key="1">
    <source>
        <dbReference type="SAM" id="MobiDB-lite"/>
    </source>
</evidence>
<dbReference type="Proteomes" id="UP000254764">
    <property type="component" value="Unassembled WGS sequence"/>
</dbReference>
<keyword evidence="3" id="KW-1185">Reference proteome</keyword>
<name>A0A376AE83_9HYPH</name>
<dbReference type="AlphaFoldDB" id="A0A376AE83"/>
<evidence type="ECO:0000313" key="2">
    <source>
        <dbReference type="EMBL" id="SSC66058.1"/>
    </source>
</evidence>
<sequence length="50" mass="5753">MASTVKRIGKFLEGKQQWPAMTWMLGEGRLRRKMNGGPAPMPPYNRHSRP</sequence>
<protein>
    <submittedName>
        <fullName evidence="2">Uncharacterized protein</fullName>
    </submittedName>
</protein>
<proteinExistence type="predicted"/>
<evidence type="ECO:0000313" key="3">
    <source>
        <dbReference type="Proteomes" id="UP000254764"/>
    </source>
</evidence>
<accession>A0A376AE83</accession>